<dbReference type="Gene3D" id="1.10.10.10">
    <property type="entry name" value="Winged helix-like DNA-binding domain superfamily/Winged helix DNA-binding domain"/>
    <property type="match status" value="2"/>
</dbReference>
<dbReference type="Proteomes" id="UP000295621">
    <property type="component" value="Unassembled WGS sequence"/>
</dbReference>
<dbReference type="InterPro" id="IPR000792">
    <property type="entry name" value="Tscrpt_reg_LuxR_C"/>
</dbReference>
<dbReference type="Pfam" id="PF01978">
    <property type="entry name" value="TrmB"/>
    <property type="match status" value="1"/>
</dbReference>
<dbReference type="SUPFAM" id="SSF46894">
    <property type="entry name" value="C-terminal effector domain of the bipartite response regulators"/>
    <property type="match status" value="1"/>
</dbReference>
<evidence type="ECO:0000259" key="1">
    <source>
        <dbReference type="PROSITE" id="PS50043"/>
    </source>
</evidence>
<sequence length="331" mass="36370">MTLQSDGAASRRRLSAIGLSEAEESVYRALLDLGPATGADLARRLGQDERHVLPAVQSLEAAGLAGRTTTRPPRFTAVPPEVAFEPLLLHRQQELQSVRTEVHELQHRYRESMLVSSAADALQLVTEPAAIVQRFEQLQLSARSEVMVFDKPPYVGSIEGNIDIELRMLERGVRYRGLYDRQALEEPAKVRALTELLSAGEEARCMAELPMKLAIADREVAMMPLRVRESTGALVIHASSLLDALCALFETLWNSAATVNLARPDGVDDILGPDEHLLLGLVASGIKDDAIGRQLGVGRRTVQRRITELQERLGTTTRIGLVVEAAHRGWI</sequence>
<evidence type="ECO:0000313" key="2">
    <source>
        <dbReference type="EMBL" id="TDC51650.1"/>
    </source>
</evidence>
<comment type="caution">
    <text evidence="2">The sequence shown here is derived from an EMBL/GenBank/DDBJ whole genome shotgun (WGS) entry which is preliminary data.</text>
</comment>
<dbReference type="InterPro" id="IPR051797">
    <property type="entry name" value="TrmB-like"/>
</dbReference>
<protein>
    <recommendedName>
        <fullName evidence="1">HTH luxR-type domain-containing protein</fullName>
    </recommendedName>
</protein>
<evidence type="ECO:0000313" key="3">
    <source>
        <dbReference type="Proteomes" id="UP000295621"/>
    </source>
</evidence>
<gene>
    <name evidence="2" type="ORF">E1212_11690</name>
</gene>
<dbReference type="PANTHER" id="PTHR34293">
    <property type="entry name" value="HTH-TYPE TRANSCRIPTIONAL REGULATOR TRMBL2"/>
    <property type="match status" value="1"/>
</dbReference>
<proteinExistence type="predicted"/>
<dbReference type="InterPro" id="IPR016032">
    <property type="entry name" value="Sig_transdc_resp-reg_C-effctor"/>
</dbReference>
<organism evidence="2 3">
    <name type="scientific">Jiangella ureilytica</name>
    <dbReference type="NCBI Taxonomy" id="2530374"/>
    <lineage>
        <taxon>Bacteria</taxon>
        <taxon>Bacillati</taxon>
        <taxon>Actinomycetota</taxon>
        <taxon>Actinomycetes</taxon>
        <taxon>Jiangellales</taxon>
        <taxon>Jiangellaceae</taxon>
        <taxon>Jiangella</taxon>
    </lineage>
</organism>
<dbReference type="PANTHER" id="PTHR34293:SF1">
    <property type="entry name" value="HTH-TYPE TRANSCRIPTIONAL REGULATOR TRMBL2"/>
    <property type="match status" value="1"/>
</dbReference>
<dbReference type="RefSeq" id="WP_131982529.1">
    <property type="nucleotide sequence ID" value="NZ_SMKL01000021.1"/>
</dbReference>
<dbReference type="SUPFAM" id="SSF46785">
    <property type="entry name" value="Winged helix' DNA-binding domain"/>
    <property type="match status" value="1"/>
</dbReference>
<dbReference type="InterPro" id="IPR036388">
    <property type="entry name" value="WH-like_DNA-bd_sf"/>
</dbReference>
<dbReference type="GO" id="GO:0006355">
    <property type="term" value="P:regulation of DNA-templated transcription"/>
    <property type="evidence" value="ECO:0007669"/>
    <property type="project" value="InterPro"/>
</dbReference>
<dbReference type="EMBL" id="SMKL01000021">
    <property type="protein sequence ID" value="TDC51650.1"/>
    <property type="molecule type" value="Genomic_DNA"/>
</dbReference>
<reference evidence="2 3" key="1">
    <citation type="submission" date="2019-02" db="EMBL/GenBank/DDBJ databases">
        <title>Draft genome sequences of novel Actinobacteria.</title>
        <authorList>
            <person name="Sahin N."/>
            <person name="Ay H."/>
            <person name="Saygin H."/>
        </authorList>
    </citation>
    <scope>NUCLEOTIDE SEQUENCE [LARGE SCALE GENOMIC DNA]</scope>
    <source>
        <strain evidence="2 3">KC603</strain>
    </source>
</reference>
<dbReference type="InterPro" id="IPR036390">
    <property type="entry name" value="WH_DNA-bd_sf"/>
</dbReference>
<keyword evidence="3" id="KW-1185">Reference proteome</keyword>
<feature type="domain" description="HTH luxR-type" evidence="1">
    <location>
        <begin position="264"/>
        <end position="329"/>
    </location>
</feature>
<accession>A0A4R4RPH2</accession>
<dbReference type="OrthoDB" id="5932488at2"/>
<dbReference type="SMART" id="SM00421">
    <property type="entry name" value="HTH_LUXR"/>
    <property type="match status" value="1"/>
</dbReference>
<dbReference type="AlphaFoldDB" id="A0A4R4RPH2"/>
<dbReference type="GO" id="GO:0003677">
    <property type="term" value="F:DNA binding"/>
    <property type="evidence" value="ECO:0007669"/>
    <property type="project" value="InterPro"/>
</dbReference>
<name>A0A4R4RPH2_9ACTN</name>
<dbReference type="PROSITE" id="PS50043">
    <property type="entry name" value="HTH_LUXR_2"/>
    <property type="match status" value="1"/>
</dbReference>
<dbReference type="InterPro" id="IPR002831">
    <property type="entry name" value="Tscrpt_reg_TrmB_N"/>
</dbReference>